<organism evidence="1">
    <name type="scientific">uncultured Actinomycetospora sp</name>
    <dbReference type="NCBI Taxonomy" id="1135996"/>
    <lineage>
        <taxon>Bacteria</taxon>
        <taxon>Bacillati</taxon>
        <taxon>Actinomycetota</taxon>
        <taxon>Actinomycetes</taxon>
        <taxon>Pseudonocardiales</taxon>
        <taxon>Pseudonocardiaceae</taxon>
        <taxon>Actinomycetospora</taxon>
        <taxon>environmental samples</taxon>
    </lineage>
</organism>
<proteinExistence type="predicted"/>
<accession>A0A6J4I7G5</accession>
<dbReference type="EMBL" id="CADCTH010000229">
    <property type="protein sequence ID" value="CAA9244750.1"/>
    <property type="molecule type" value="Genomic_DNA"/>
</dbReference>
<dbReference type="AlphaFoldDB" id="A0A6J4I7G5"/>
<gene>
    <name evidence="1" type="ORF">AVDCRST_MAG54-1691</name>
</gene>
<name>A0A6J4I7G5_9PSEU</name>
<sequence>MAITVRSMQRVVGLLVAALVLFWIIDSPTTAAATVTNILAILGSIAESFVEFVRALF</sequence>
<reference evidence="1" key="1">
    <citation type="submission" date="2020-02" db="EMBL/GenBank/DDBJ databases">
        <authorList>
            <person name="Meier V. D."/>
        </authorList>
    </citation>
    <scope>NUCLEOTIDE SEQUENCE</scope>
    <source>
        <strain evidence="1">AVDCRST_MAG54</strain>
    </source>
</reference>
<protein>
    <submittedName>
        <fullName evidence="1">Uncharacterized protein</fullName>
    </submittedName>
</protein>
<evidence type="ECO:0000313" key="1">
    <source>
        <dbReference type="EMBL" id="CAA9244750.1"/>
    </source>
</evidence>